<organism evidence="2">
    <name type="scientific">marine metagenome</name>
    <dbReference type="NCBI Taxonomy" id="408172"/>
    <lineage>
        <taxon>unclassified sequences</taxon>
        <taxon>metagenomes</taxon>
        <taxon>ecological metagenomes</taxon>
    </lineage>
</organism>
<reference evidence="2" key="1">
    <citation type="submission" date="2018-05" db="EMBL/GenBank/DDBJ databases">
        <authorList>
            <person name="Lanie J.A."/>
            <person name="Ng W.-L."/>
            <person name="Kazmierczak K.M."/>
            <person name="Andrzejewski T.M."/>
            <person name="Davidsen T.M."/>
            <person name="Wayne K.J."/>
            <person name="Tettelin H."/>
            <person name="Glass J.I."/>
            <person name="Rusch D."/>
            <person name="Podicherti R."/>
            <person name="Tsui H.-C.T."/>
            <person name="Winkler M.E."/>
        </authorList>
    </citation>
    <scope>NUCLEOTIDE SEQUENCE</scope>
</reference>
<evidence type="ECO:0000256" key="1">
    <source>
        <dbReference type="SAM" id="Phobius"/>
    </source>
</evidence>
<gene>
    <name evidence="2" type="ORF">METZ01_LOCUS277516</name>
</gene>
<accession>A0A382KN35</accession>
<sequence>LFVVVGIFYGALMVMLPSLATWLPQQLFFSVP</sequence>
<proteinExistence type="predicted"/>
<name>A0A382KN35_9ZZZZ</name>
<feature type="transmembrane region" description="Helical" evidence="1">
    <location>
        <begin position="6"/>
        <end position="23"/>
    </location>
</feature>
<keyword evidence="1" id="KW-1133">Transmembrane helix</keyword>
<keyword evidence="1" id="KW-0472">Membrane</keyword>
<keyword evidence="1" id="KW-0812">Transmembrane</keyword>
<dbReference type="AlphaFoldDB" id="A0A382KN35"/>
<dbReference type="EMBL" id="UINC01081114">
    <property type="protein sequence ID" value="SVC24662.1"/>
    <property type="molecule type" value="Genomic_DNA"/>
</dbReference>
<feature type="non-terminal residue" evidence="2">
    <location>
        <position position="1"/>
    </location>
</feature>
<protein>
    <submittedName>
        <fullName evidence="2">Uncharacterized protein</fullName>
    </submittedName>
</protein>
<evidence type="ECO:0000313" key="2">
    <source>
        <dbReference type="EMBL" id="SVC24662.1"/>
    </source>
</evidence>